<dbReference type="Proteomes" id="UP000503264">
    <property type="component" value="Chromosome"/>
</dbReference>
<protein>
    <recommendedName>
        <fullName evidence="3">Toxin-antitoxin system, antitoxin component</fullName>
    </recommendedName>
</protein>
<dbReference type="AlphaFoldDB" id="A0A6G5QGD6"/>
<dbReference type="Pfam" id="PF19807">
    <property type="entry name" value="DUF6290"/>
    <property type="match status" value="1"/>
</dbReference>
<dbReference type="EMBL" id="CP012542">
    <property type="protein sequence ID" value="QCD44773.1"/>
    <property type="molecule type" value="Genomic_DNA"/>
</dbReference>
<dbReference type="RefSeq" id="WP_034968030.1">
    <property type="nucleotide sequence ID" value="NZ_CP012542.1"/>
</dbReference>
<evidence type="ECO:0000313" key="2">
    <source>
        <dbReference type="Proteomes" id="UP000503264"/>
    </source>
</evidence>
<gene>
    <name evidence="1" type="ORF">CMUC_0984</name>
</gene>
<organism evidence="1 2">
    <name type="scientific">Campylobacter mucosalis CCUG 21559</name>
    <dbReference type="NCBI Taxonomy" id="1032067"/>
    <lineage>
        <taxon>Bacteria</taxon>
        <taxon>Pseudomonadati</taxon>
        <taxon>Campylobacterota</taxon>
        <taxon>Epsilonproteobacteria</taxon>
        <taxon>Campylobacterales</taxon>
        <taxon>Campylobacteraceae</taxon>
        <taxon>Campylobacter</taxon>
    </lineage>
</organism>
<accession>A0A6G5QGD6</accession>
<evidence type="ECO:0008006" key="3">
    <source>
        <dbReference type="Google" id="ProtNLM"/>
    </source>
</evidence>
<keyword evidence="2" id="KW-1185">Reference proteome</keyword>
<sequence>MDVALNLSKDMQNLLLNYAKEKNTTAQNVIEGAVIEFLEELQDMKKAEDEYSKYIKSGKKGISAKELYKELGLRLWRNR</sequence>
<name>A0A6G5QGD6_9BACT</name>
<evidence type="ECO:0000313" key="1">
    <source>
        <dbReference type="EMBL" id="QCD44773.1"/>
    </source>
</evidence>
<dbReference type="InterPro" id="IPR046257">
    <property type="entry name" value="DUF6290"/>
</dbReference>
<proteinExistence type="predicted"/>
<reference evidence="1 2" key="1">
    <citation type="submission" date="2016-07" db="EMBL/GenBank/DDBJ databases">
        <title>Comparative genomics of the Campylobacter concisus group.</title>
        <authorList>
            <person name="Miller W.G."/>
            <person name="Yee E."/>
            <person name="Chapman M.H."/>
            <person name="Huynh S."/>
            <person name="Bono J.L."/>
            <person name="On S.L.W."/>
            <person name="StLeger J."/>
            <person name="Foster G."/>
            <person name="Parker C.T."/>
        </authorList>
    </citation>
    <scope>NUCLEOTIDE SEQUENCE [LARGE SCALE GENOMIC DNA]</scope>
    <source>
        <strain evidence="1 2">CCUG 21559</strain>
    </source>
</reference>